<name>A0A816E474_ADIRI</name>
<accession>A0A816E474</accession>
<proteinExistence type="predicted"/>
<feature type="compositionally biased region" description="Basic and acidic residues" evidence="1">
    <location>
        <begin position="317"/>
        <end position="335"/>
    </location>
</feature>
<dbReference type="Pfam" id="PF20209">
    <property type="entry name" value="DUF6570"/>
    <property type="match status" value="1"/>
</dbReference>
<feature type="compositionally biased region" description="Basic and acidic residues" evidence="1">
    <location>
        <begin position="283"/>
        <end position="310"/>
    </location>
</feature>
<evidence type="ECO:0000256" key="1">
    <source>
        <dbReference type="SAM" id="MobiDB-lite"/>
    </source>
</evidence>
<dbReference type="EMBL" id="CAJNOR010009481">
    <property type="protein sequence ID" value="CAF1645045.1"/>
    <property type="molecule type" value="Genomic_DNA"/>
</dbReference>
<keyword evidence="4" id="KW-1185">Reference proteome</keyword>
<feature type="region of interest" description="Disordered" evidence="1">
    <location>
        <begin position="266"/>
        <end position="347"/>
    </location>
</feature>
<reference evidence="3" key="1">
    <citation type="submission" date="2021-02" db="EMBL/GenBank/DDBJ databases">
        <authorList>
            <person name="Nowell W R."/>
        </authorList>
    </citation>
    <scope>NUCLEOTIDE SEQUENCE</scope>
</reference>
<dbReference type="CDD" id="cd22791">
    <property type="entry name" value="OTU_VRTN"/>
    <property type="match status" value="1"/>
</dbReference>
<evidence type="ECO:0000313" key="4">
    <source>
        <dbReference type="Proteomes" id="UP000663828"/>
    </source>
</evidence>
<feature type="non-terminal residue" evidence="3">
    <location>
        <position position="1"/>
    </location>
</feature>
<sequence length="771" mass="88098">MSRGLKFERLLQRLETCSKSIMYRDEINLLAQRIKQMDSIMRPLQFYPTYVFDDTKHVVDVVAKEYLDKATVDIHHLVPADVPGDGNCLYNSIVLLMNNPLVTASELRVRTVIELITNENYYDAMCAQYAGNTDIIIQAACKKGMYSEIHEVAALCNVLQCNIRSVFPRIDFEYYKAIWDSVFAPIPPVIGNCTIVILWSSTLHEKDVRETYGGTWTPNHFVPLLSPPILNEVNSQSASAVVTPEKRTVKNNNDDEMKITPAMISSKQTFQWKSKQKRTIRKKDRERTQANRMIETEERREIRLQKDREGTQANRANETEKERGIRLQKDRERTQTNRTNETEEERAIRLQKHREGTQANRAKKKHKTIGGGQDFIRSLWPEPISRDLKETRLQQFLEQMSMSQLAEVICAVCNIRTPAKDSKKIPISKIPNMNLLKVSEELRILIKNLMENTATHIDDNNTHTTSHIKNQSNFGSSSFFCENDIILYKNGLLETNRVKMCILCQKCHTSLSKEKIPKFSVANNMWLGDIPKELQGLTIPEEKLISLYRHNSCIIKLQSPFHSTTTAQTALKGNCITFLQNVPNIVTSLPLTLSDLCDTLKVIFIGARPPDRLHLRKVLTVRKKKITAVLQWLKKYNILYQNININLDNIAQLPEDDVPECMMSTLEQKIGDEDGQSERTGYVPDPLMNPQERTTAGVIPISNSGVLDVNGSSVSSDEITNYFLQKMKINDQAVTENVYLIPHSSKPVNEYFNPKLLTGLYPTLFCYGRGA</sequence>
<protein>
    <recommendedName>
        <fullName evidence="2">OTU domain-containing protein</fullName>
    </recommendedName>
</protein>
<dbReference type="InterPro" id="IPR047273">
    <property type="entry name" value="VRTN_OTU_dom"/>
</dbReference>
<dbReference type="PROSITE" id="PS50802">
    <property type="entry name" value="OTU"/>
    <property type="match status" value="1"/>
</dbReference>
<dbReference type="Gene3D" id="3.90.70.80">
    <property type="match status" value="1"/>
</dbReference>
<gene>
    <name evidence="3" type="ORF">XAT740_LOCUS53986</name>
</gene>
<dbReference type="Pfam" id="PF02338">
    <property type="entry name" value="OTU"/>
    <property type="match status" value="1"/>
</dbReference>
<organism evidence="3 4">
    <name type="scientific">Adineta ricciae</name>
    <name type="common">Rotifer</name>
    <dbReference type="NCBI Taxonomy" id="249248"/>
    <lineage>
        <taxon>Eukaryota</taxon>
        <taxon>Metazoa</taxon>
        <taxon>Spiralia</taxon>
        <taxon>Gnathifera</taxon>
        <taxon>Rotifera</taxon>
        <taxon>Eurotatoria</taxon>
        <taxon>Bdelloidea</taxon>
        <taxon>Adinetida</taxon>
        <taxon>Adinetidae</taxon>
        <taxon>Adineta</taxon>
    </lineage>
</organism>
<feature type="region of interest" description="Disordered" evidence="1">
    <location>
        <begin position="355"/>
        <end position="374"/>
    </location>
</feature>
<feature type="domain" description="OTU" evidence="2">
    <location>
        <begin position="77"/>
        <end position="189"/>
    </location>
</feature>
<dbReference type="AlphaFoldDB" id="A0A816E474"/>
<dbReference type="InterPro" id="IPR003323">
    <property type="entry name" value="OTU_dom"/>
</dbReference>
<dbReference type="InterPro" id="IPR046700">
    <property type="entry name" value="DUF6570"/>
</dbReference>
<evidence type="ECO:0000259" key="2">
    <source>
        <dbReference type="PROSITE" id="PS50802"/>
    </source>
</evidence>
<evidence type="ECO:0000313" key="3">
    <source>
        <dbReference type="EMBL" id="CAF1645045.1"/>
    </source>
</evidence>
<dbReference type="Proteomes" id="UP000663828">
    <property type="component" value="Unassembled WGS sequence"/>
</dbReference>
<comment type="caution">
    <text evidence="3">The sequence shown here is derived from an EMBL/GenBank/DDBJ whole genome shotgun (WGS) entry which is preliminary data.</text>
</comment>